<evidence type="ECO:0000313" key="3">
    <source>
        <dbReference type="Proteomes" id="UP000325081"/>
    </source>
</evidence>
<dbReference type="GO" id="GO:0004180">
    <property type="term" value="F:carboxypeptidase activity"/>
    <property type="evidence" value="ECO:0007669"/>
    <property type="project" value="UniProtKB-KW"/>
</dbReference>
<reference evidence="3" key="1">
    <citation type="journal article" date="2019" name="Curr. Biol.">
        <title>Genome Sequence of Striga asiatica Provides Insight into the Evolution of Plant Parasitism.</title>
        <authorList>
            <person name="Yoshida S."/>
            <person name="Kim S."/>
            <person name="Wafula E.K."/>
            <person name="Tanskanen J."/>
            <person name="Kim Y.M."/>
            <person name="Honaas L."/>
            <person name="Yang Z."/>
            <person name="Spallek T."/>
            <person name="Conn C.E."/>
            <person name="Ichihashi Y."/>
            <person name="Cheong K."/>
            <person name="Cui S."/>
            <person name="Der J.P."/>
            <person name="Gundlach H."/>
            <person name="Jiao Y."/>
            <person name="Hori C."/>
            <person name="Ishida J.K."/>
            <person name="Kasahara H."/>
            <person name="Kiba T."/>
            <person name="Kim M.S."/>
            <person name="Koo N."/>
            <person name="Laohavisit A."/>
            <person name="Lee Y.H."/>
            <person name="Lumba S."/>
            <person name="McCourt P."/>
            <person name="Mortimer J.C."/>
            <person name="Mutuku J.M."/>
            <person name="Nomura T."/>
            <person name="Sasaki-Sekimoto Y."/>
            <person name="Seto Y."/>
            <person name="Wang Y."/>
            <person name="Wakatake T."/>
            <person name="Sakakibara H."/>
            <person name="Demura T."/>
            <person name="Yamaguchi S."/>
            <person name="Yoneyama K."/>
            <person name="Manabe R.I."/>
            <person name="Nelson D.C."/>
            <person name="Schulman A.H."/>
            <person name="Timko M.P."/>
            <person name="dePamphilis C.W."/>
            <person name="Choi D."/>
            <person name="Shirasu K."/>
        </authorList>
    </citation>
    <scope>NUCLEOTIDE SEQUENCE [LARGE SCALE GENOMIC DNA]</scope>
    <source>
        <strain evidence="3">cv. UVA1</strain>
    </source>
</reference>
<feature type="region of interest" description="Disordered" evidence="1">
    <location>
        <begin position="170"/>
        <end position="191"/>
    </location>
</feature>
<dbReference type="AlphaFoldDB" id="A0A5A7PA38"/>
<comment type="caution">
    <text evidence="2">The sequence shown here is derived from an EMBL/GenBank/DDBJ whole genome shotgun (WGS) entry which is preliminary data.</text>
</comment>
<proteinExistence type="predicted"/>
<keyword evidence="2" id="KW-0378">Hydrolase</keyword>
<accession>A0A5A7PA38</accession>
<evidence type="ECO:0000313" key="2">
    <source>
        <dbReference type="EMBL" id="GER29659.1"/>
    </source>
</evidence>
<keyword evidence="2" id="KW-0121">Carboxypeptidase</keyword>
<evidence type="ECO:0000256" key="1">
    <source>
        <dbReference type="SAM" id="MobiDB-lite"/>
    </source>
</evidence>
<dbReference type="Proteomes" id="UP000325081">
    <property type="component" value="Unassembled WGS sequence"/>
</dbReference>
<sequence length="191" mass="20767">MAAAREESFVRHSYCLILLVDCELVSGVPASVGENAVLIVEWWAQPGIGGEFAHVGPEAEGPAFPEHVFVEFGGKGMDVNVPATARVAFVVHRLKSSHEREVCGFGFGFGLYLFPRVILVCWINGSGLGVVLVDPSLGFEIRAVFGIGIGSRIEGNGRVELRRISDDRNNTAAAAERREMEIQQTEPKESR</sequence>
<protein>
    <submittedName>
        <fullName evidence="2">Serine carboxypeptidase S28 family protein</fullName>
    </submittedName>
</protein>
<name>A0A5A7PA38_STRAF</name>
<gene>
    <name evidence="2" type="ORF">STAS_05540</name>
</gene>
<keyword evidence="2" id="KW-0645">Protease</keyword>
<keyword evidence="3" id="KW-1185">Reference proteome</keyword>
<organism evidence="2 3">
    <name type="scientific">Striga asiatica</name>
    <name type="common">Asiatic witchweed</name>
    <name type="synonym">Buchnera asiatica</name>
    <dbReference type="NCBI Taxonomy" id="4170"/>
    <lineage>
        <taxon>Eukaryota</taxon>
        <taxon>Viridiplantae</taxon>
        <taxon>Streptophyta</taxon>
        <taxon>Embryophyta</taxon>
        <taxon>Tracheophyta</taxon>
        <taxon>Spermatophyta</taxon>
        <taxon>Magnoliopsida</taxon>
        <taxon>eudicotyledons</taxon>
        <taxon>Gunneridae</taxon>
        <taxon>Pentapetalae</taxon>
        <taxon>asterids</taxon>
        <taxon>lamiids</taxon>
        <taxon>Lamiales</taxon>
        <taxon>Orobanchaceae</taxon>
        <taxon>Buchnereae</taxon>
        <taxon>Striga</taxon>
    </lineage>
</organism>
<dbReference type="EMBL" id="BKCP01004224">
    <property type="protein sequence ID" value="GER29659.1"/>
    <property type="molecule type" value="Genomic_DNA"/>
</dbReference>